<dbReference type="KEGG" id="ria:C7V51_15820"/>
<name>A0AAD1AI48_9MICO</name>
<evidence type="ECO:0000313" key="3">
    <source>
        <dbReference type="Proteomes" id="UP000283946"/>
    </source>
</evidence>
<proteinExistence type="predicted"/>
<dbReference type="EMBL" id="CP028130">
    <property type="protein sequence ID" value="AZZ57174.1"/>
    <property type="molecule type" value="Genomic_DNA"/>
</dbReference>
<gene>
    <name evidence="2" type="ORF">C7V51_15820</name>
</gene>
<feature type="compositionally biased region" description="Polar residues" evidence="1">
    <location>
        <begin position="72"/>
        <end position="83"/>
    </location>
</feature>
<dbReference type="Proteomes" id="UP000283946">
    <property type="component" value="Chromosome"/>
</dbReference>
<evidence type="ECO:0000256" key="1">
    <source>
        <dbReference type="SAM" id="MobiDB-lite"/>
    </source>
</evidence>
<accession>A0AAD1AI48</accession>
<feature type="compositionally biased region" description="Basic and acidic residues" evidence="1">
    <location>
        <begin position="50"/>
        <end position="69"/>
    </location>
</feature>
<evidence type="ECO:0000313" key="2">
    <source>
        <dbReference type="EMBL" id="AZZ57174.1"/>
    </source>
</evidence>
<protein>
    <submittedName>
        <fullName evidence="2">Uncharacterized protein</fullName>
    </submittedName>
</protein>
<reference evidence="2 3" key="1">
    <citation type="submission" date="2018-03" db="EMBL/GenBank/DDBJ databases">
        <title>Bacteriophage NCPPB3778 and a type I-E CRISPR drive the evolution of the US Biological Select Agent, Rathayibacter toxicus.</title>
        <authorList>
            <person name="Davis E.W.II."/>
            <person name="Tabima J.F."/>
            <person name="Weisberg A.J."/>
            <person name="Dantas Lopes L."/>
            <person name="Wiseman M.S."/>
            <person name="Wiseman M.S."/>
            <person name="Pupko T."/>
            <person name="Belcher M.S."/>
            <person name="Sechler A.J."/>
            <person name="Tancos M.A."/>
            <person name="Schroeder B.K."/>
            <person name="Murray T.D."/>
            <person name="Luster D.G."/>
            <person name="Schneider W.L."/>
            <person name="Rogers E."/>
            <person name="Andreote F.D."/>
            <person name="Grunwald N.J."/>
            <person name="Putnam M.L."/>
            <person name="Chang J.H."/>
        </authorList>
    </citation>
    <scope>NUCLEOTIDE SEQUENCE [LARGE SCALE GENOMIC DNA]</scope>
    <source>
        <strain evidence="2 3">NCCPB 2253</strain>
    </source>
</reference>
<dbReference type="AlphaFoldDB" id="A0AAD1AI48"/>
<organism evidence="2 3">
    <name type="scientific">Rathayibacter iranicus</name>
    <dbReference type="NCBI Taxonomy" id="59737"/>
    <lineage>
        <taxon>Bacteria</taxon>
        <taxon>Bacillati</taxon>
        <taxon>Actinomycetota</taxon>
        <taxon>Actinomycetes</taxon>
        <taxon>Micrococcales</taxon>
        <taxon>Microbacteriaceae</taxon>
        <taxon>Rathayibacter</taxon>
    </lineage>
</organism>
<feature type="region of interest" description="Disordered" evidence="1">
    <location>
        <begin position="50"/>
        <end position="95"/>
    </location>
</feature>
<sequence length="95" mass="10783">MLAEADRLLARLERATRDGREEFLRPVSDSRDIGALALINLADFVHRDLPEVSSRDSPPHRSRDFERHGTLRRTTMQPSTTTGCWRPSPCTPPLC</sequence>